<accession>A0A229NZR5</accession>
<reference evidence="2 3" key="1">
    <citation type="submission" date="2017-07" db="EMBL/GenBank/DDBJ databases">
        <title>Paenibacillus herberti R33 genome sequencing and assembly.</title>
        <authorList>
            <person name="Su W."/>
        </authorList>
    </citation>
    <scope>NUCLEOTIDE SEQUENCE [LARGE SCALE GENOMIC DNA]</scope>
    <source>
        <strain evidence="2 3">R33</strain>
    </source>
</reference>
<sequence length="251" mass="26143">MSRVNAAKIRGLFVTGTDTGVGKTIVTAALTAALRAEGINAGVWKPVQSGGLIGSGTTDAERLLKSTGINEPPEAIAPFTYEAPLTPMLAARQAGVTLKLEELIAAGLPLAERYEALLVEGAGGVAVPLTENAIVADLIAELSMPALIVARSGLGTINHTLLTVSFLRQRGIPIVGVVLNDGESAEVFDDPSVAANAELIEQYGGIGVLGRFPRVEAEATAEMLNQTARRTLSLQPIREALFKGENDHAVD</sequence>
<dbReference type="PANTHER" id="PTHR43210:SF5">
    <property type="entry name" value="DETHIOBIOTIN SYNTHETASE"/>
    <property type="match status" value="1"/>
</dbReference>
<comment type="caution">
    <text evidence="2">The sequence shown here is derived from an EMBL/GenBank/DDBJ whole genome shotgun (WGS) entry which is preliminary data.</text>
</comment>
<keyword evidence="3" id="KW-1185">Reference proteome</keyword>
<dbReference type="UniPathway" id="UPA00078">
    <property type="reaction ID" value="UER00161"/>
</dbReference>
<dbReference type="Gene3D" id="3.40.50.300">
    <property type="entry name" value="P-loop containing nucleotide triphosphate hydrolases"/>
    <property type="match status" value="1"/>
</dbReference>
<dbReference type="EC" id="6.3.3.3" evidence="1"/>
<dbReference type="CDD" id="cd03109">
    <property type="entry name" value="DTBS"/>
    <property type="match status" value="1"/>
</dbReference>
<dbReference type="Proteomes" id="UP000215145">
    <property type="component" value="Unassembled WGS sequence"/>
</dbReference>
<evidence type="ECO:0000313" key="3">
    <source>
        <dbReference type="Proteomes" id="UP000215145"/>
    </source>
</evidence>
<keyword evidence="1" id="KW-0436">Ligase</keyword>
<keyword evidence="1" id="KW-0460">Magnesium</keyword>
<feature type="active site" evidence="1">
    <location>
        <position position="45"/>
    </location>
</feature>
<dbReference type="GO" id="GO:0000287">
    <property type="term" value="F:magnesium ion binding"/>
    <property type="evidence" value="ECO:0007669"/>
    <property type="project" value="UniProtKB-UniRule"/>
</dbReference>
<feature type="binding site" evidence="1">
    <location>
        <position position="59"/>
    </location>
    <ligand>
        <name>ATP</name>
        <dbReference type="ChEBI" id="CHEBI:30616"/>
    </ligand>
</feature>
<dbReference type="NCBIfam" id="TIGR00347">
    <property type="entry name" value="bioD"/>
    <property type="match status" value="1"/>
</dbReference>
<comment type="function">
    <text evidence="1">Catalyzes a mechanistically unusual reaction, the ATP-dependent insertion of CO2 between the N7 and N8 nitrogen atoms of 7,8-diaminopelargonic acid (DAPA, also called 7,8-diammoniononanoate) to form a ureido ring.</text>
</comment>
<feature type="binding site" evidence="1">
    <location>
        <position position="49"/>
    </location>
    <ligand>
        <name>substrate</name>
    </ligand>
</feature>
<evidence type="ECO:0000256" key="1">
    <source>
        <dbReference type="HAMAP-Rule" id="MF_00336"/>
    </source>
</evidence>
<comment type="subcellular location">
    <subcellularLocation>
        <location evidence="1">Cytoplasm</location>
    </subcellularLocation>
</comment>
<dbReference type="Pfam" id="PF13500">
    <property type="entry name" value="AAA_26"/>
    <property type="match status" value="1"/>
</dbReference>
<dbReference type="GO" id="GO:0005524">
    <property type="term" value="F:ATP binding"/>
    <property type="evidence" value="ECO:0007669"/>
    <property type="project" value="UniProtKB-UniRule"/>
</dbReference>
<protein>
    <recommendedName>
        <fullName evidence="1">ATP-dependent dethiobiotin synthetase BioD</fullName>
        <ecNumber evidence="1">6.3.3.3</ecNumber>
    </recommendedName>
    <alternativeName>
        <fullName evidence="1">DTB synthetase</fullName>
        <shortName evidence="1">DTBS</shortName>
    </alternativeName>
    <alternativeName>
        <fullName evidence="1">Dethiobiotin synthase</fullName>
    </alternativeName>
</protein>
<comment type="pathway">
    <text evidence="1">Cofactor biosynthesis; biotin biosynthesis; biotin from 7,8-diaminononanoate: step 1/2.</text>
</comment>
<proteinExistence type="inferred from homology"/>
<feature type="binding site" evidence="1">
    <location>
        <position position="24"/>
    </location>
    <ligand>
        <name>Mg(2+)</name>
        <dbReference type="ChEBI" id="CHEBI:18420"/>
    </ligand>
</feature>
<feature type="binding site" evidence="1">
    <location>
        <begin position="20"/>
        <end position="25"/>
    </location>
    <ligand>
        <name>ATP</name>
        <dbReference type="ChEBI" id="CHEBI:30616"/>
    </ligand>
</feature>
<feature type="binding site" evidence="1">
    <location>
        <begin position="120"/>
        <end position="123"/>
    </location>
    <ligand>
        <name>ATP</name>
        <dbReference type="ChEBI" id="CHEBI:30616"/>
    </ligand>
</feature>
<keyword evidence="1" id="KW-0547">Nucleotide-binding</keyword>
<organism evidence="2 3">
    <name type="scientific">Paenibacillus herberti</name>
    <dbReference type="NCBI Taxonomy" id="1619309"/>
    <lineage>
        <taxon>Bacteria</taxon>
        <taxon>Bacillati</taxon>
        <taxon>Bacillota</taxon>
        <taxon>Bacilli</taxon>
        <taxon>Bacillales</taxon>
        <taxon>Paenibacillaceae</taxon>
        <taxon>Paenibacillus</taxon>
    </lineage>
</organism>
<dbReference type="GO" id="GO:0005829">
    <property type="term" value="C:cytosol"/>
    <property type="evidence" value="ECO:0007669"/>
    <property type="project" value="TreeGrafter"/>
</dbReference>
<dbReference type="PIRSF" id="PIRSF006755">
    <property type="entry name" value="DTB_synth"/>
    <property type="match status" value="1"/>
</dbReference>
<keyword evidence="1" id="KW-0479">Metal-binding</keyword>
<feature type="binding site" evidence="1">
    <location>
        <begin position="213"/>
        <end position="215"/>
    </location>
    <ligand>
        <name>ATP</name>
        <dbReference type="ChEBI" id="CHEBI:30616"/>
    </ligand>
</feature>
<dbReference type="PANTHER" id="PTHR43210">
    <property type="entry name" value="DETHIOBIOTIN SYNTHETASE"/>
    <property type="match status" value="1"/>
</dbReference>
<comment type="subunit">
    <text evidence="1">Homodimer.</text>
</comment>
<dbReference type="OrthoDB" id="9802097at2"/>
<gene>
    <name evidence="1 2" type="primary">bioD</name>
    <name evidence="2" type="ORF">CGZ75_00455</name>
</gene>
<dbReference type="AlphaFoldDB" id="A0A229NZR5"/>
<name>A0A229NZR5_9BACL</name>
<comment type="cofactor">
    <cofactor evidence="1">
        <name>Mg(2+)</name>
        <dbReference type="ChEBI" id="CHEBI:18420"/>
    </cofactor>
</comment>
<dbReference type="GO" id="GO:0009102">
    <property type="term" value="P:biotin biosynthetic process"/>
    <property type="evidence" value="ECO:0007669"/>
    <property type="project" value="UniProtKB-UniRule"/>
</dbReference>
<dbReference type="EMBL" id="NMUQ01000001">
    <property type="protein sequence ID" value="OXM15254.1"/>
    <property type="molecule type" value="Genomic_DNA"/>
</dbReference>
<feature type="binding site" evidence="1">
    <location>
        <begin position="180"/>
        <end position="181"/>
    </location>
    <ligand>
        <name>ATP</name>
        <dbReference type="ChEBI" id="CHEBI:30616"/>
    </ligand>
</feature>
<keyword evidence="1" id="KW-0093">Biotin biosynthesis</keyword>
<dbReference type="RefSeq" id="WP_089522121.1">
    <property type="nucleotide sequence ID" value="NZ_NMUQ01000001.1"/>
</dbReference>
<keyword evidence="1" id="KW-0067">ATP-binding</keyword>
<dbReference type="SUPFAM" id="SSF52540">
    <property type="entry name" value="P-loop containing nucleoside triphosphate hydrolases"/>
    <property type="match status" value="1"/>
</dbReference>
<comment type="catalytic activity">
    <reaction evidence="1">
        <text>(7R,8S)-7,8-diammoniononanoate + CO2 + ATP = (4R,5S)-dethiobiotin + ADP + phosphate + 3 H(+)</text>
        <dbReference type="Rhea" id="RHEA:15805"/>
        <dbReference type="ChEBI" id="CHEBI:15378"/>
        <dbReference type="ChEBI" id="CHEBI:16526"/>
        <dbReference type="ChEBI" id="CHEBI:30616"/>
        <dbReference type="ChEBI" id="CHEBI:43474"/>
        <dbReference type="ChEBI" id="CHEBI:149469"/>
        <dbReference type="ChEBI" id="CHEBI:149473"/>
        <dbReference type="ChEBI" id="CHEBI:456216"/>
        <dbReference type="EC" id="6.3.3.3"/>
    </reaction>
</comment>
<feature type="binding site" evidence="1">
    <location>
        <position position="59"/>
    </location>
    <ligand>
        <name>Mg(2+)</name>
        <dbReference type="ChEBI" id="CHEBI:18420"/>
    </ligand>
</feature>
<evidence type="ECO:0000313" key="2">
    <source>
        <dbReference type="EMBL" id="OXM15254.1"/>
    </source>
</evidence>
<dbReference type="InterPro" id="IPR004472">
    <property type="entry name" value="DTB_synth_BioD"/>
</dbReference>
<dbReference type="InterPro" id="IPR027417">
    <property type="entry name" value="P-loop_NTPase"/>
</dbReference>
<comment type="similarity">
    <text evidence="1">Belongs to the dethiobiotin synthetase family.</text>
</comment>
<feature type="binding site" evidence="1">
    <location>
        <position position="120"/>
    </location>
    <ligand>
        <name>Mg(2+)</name>
        <dbReference type="ChEBI" id="CHEBI:18420"/>
    </ligand>
</feature>
<dbReference type="GO" id="GO:0004141">
    <property type="term" value="F:dethiobiotin synthase activity"/>
    <property type="evidence" value="ECO:0007669"/>
    <property type="project" value="UniProtKB-UniRule"/>
</dbReference>
<dbReference type="HAMAP" id="MF_00336">
    <property type="entry name" value="BioD"/>
    <property type="match status" value="1"/>
</dbReference>
<keyword evidence="1" id="KW-0963">Cytoplasm</keyword>
<comment type="caution">
    <text evidence="1">Lacks conserved residue(s) required for the propagation of feature annotation.</text>
</comment>